<keyword evidence="1" id="KW-0175">Coiled coil</keyword>
<accession>A0ABQ5EF42</accession>
<evidence type="ECO:0000256" key="1">
    <source>
        <dbReference type="SAM" id="Coils"/>
    </source>
</evidence>
<sequence>MRDDHQSLPPNTSRKSHATLRGMILKGSDLPSGATEPLIVASLAPTSDVGPVDSVSGLNLRTRTPHMRYVVSSDGSHHSDSYSEATSFVRSLVADVPVVTVAVTTTADANVAAGLKIRDESKDFENIRDSASAGVQLVTKLTADLSGFQFSHDELNSKVSSLESERDCLAAQKSSLESAFELFKEPIEALQDEQAKALGDRSPEYLQALGQAIGCAVNKGIQDGLKAGIDHGKAKRDLSVKDASIIDLMDSLCLEGVLAEIPRAEDLQPSPAQLMLPIHRQEDNVEAIEKRLSLTDVMTLFVEPLSSKSLTGETSTSAAPITTFSTTFASSVIIPRSSVVINQVLDAEPHSEDPPPITFEKEELSTSSE</sequence>
<proteinExistence type="predicted"/>
<comment type="caution">
    <text evidence="3">The sequence shown here is derived from an EMBL/GenBank/DDBJ whole genome shotgun (WGS) entry which is preliminary data.</text>
</comment>
<reference evidence="3" key="2">
    <citation type="submission" date="2022-01" db="EMBL/GenBank/DDBJ databases">
        <authorList>
            <person name="Yamashiro T."/>
            <person name="Shiraishi A."/>
            <person name="Satake H."/>
            <person name="Nakayama K."/>
        </authorList>
    </citation>
    <scope>NUCLEOTIDE SEQUENCE</scope>
</reference>
<feature type="coiled-coil region" evidence="1">
    <location>
        <begin position="152"/>
        <end position="179"/>
    </location>
</feature>
<protein>
    <submittedName>
        <fullName evidence="3">Uncharacterized protein</fullName>
    </submittedName>
</protein>
<organism evidence="3 4">
    <name type="scientific">Tanacetum coccineum</name>
    <dbReference type="NCBI Taxonomy" id="301880"/>
    <lineage>
        <taxon>Eukaryota</taxon>
        <taxon>Viridiplantae</taxon>
        <taxon>Streptophyta</taxon>
        <taxon>Embryophyta</taxon>
        <taxon>Tracheophyta</taxon>
        <taxon>Spermatophyta</taxon>
        <taxon>Magnoliopsida</taxon>
        <taxon>eudicotyledons</taxon>
        <taxon>Gunneridae</taxon>
        <taxon>Pentapetalae</taxon>
        <taxon>asterids</taxon>
        <taxon>campanulids</taxon>
        <taxon>Asterales</taxon>
        <taxon>Asteraceae</taxon>
        <taxon>Asteroideae</taxon>
        <taxon>Anthemideae</taxon>
        <taxon>Anthemidinae</taxon>
        <taxon>Tanacetum</taxon>
    </lineage>
</organism>
<gene>
    <name evidence="3" type="ORF">Tco_0975690</name>
</gene>
<feature type="compositionally biased region" description="Basic and acidic residues" evidence="2">
    <location>
        <begin position="347"/>
        <end position="369"/>
    </location>
</feature>
<evidence type="ECO:0000313" key="3">
    <source>
        <dbReference type="EMBL" id="GJT49533.1"/>
    </source>
</evidence>
<keyword evidence="4" id="KW-1185">Reference proteome</keyword>
<dbReference type="Proteomes" id="UP001151760">
    <property type="component" value="Unassembled WGS sequence"/>
</dbReference>
<name>A0ABQ5EF42_9ASTR</name>
<dbReference type="EMBL" id="BQNB010016246">
    <property type="protein sequence ID" value="GJT49533.1"/>
    <property type="molecule type" value="Genomic_DNA"/>
</dbReference>
<evidence type="ECO:0000313" key="4">
    <source>
        <dbReference type="Proteomes" id="UP001151760"/>
    </source>
</evidence>
<reference evidence="3" key="1">
    <citation type="journal article" date="2022" name="Int. J. Mol. Sci.">
        <title>Draft Genome of Tanacetum Coccineum: Genomic Comparison of Closely Related Tanacetum-Family Plants.</title>
        <authorList>
            <person name="Yamashiro T."/>
            <person name="Shiraishi A."/>
            <person name="Nakayama K."/>
            <person name="Satake H."/>
        </authorList>
    </citation>
    <scope>NUCLEOTIDE SEQUENCE</scope>
</reference>
<feature type="region of interest" description="Disordered" evidence="2">
    <location>
        <begin position="346"/>
        <end position="369"/>
    </location>
</feature>
<evidence type="ECO:0000256" key="2">
    <source>
        <dbReference type="SAM" id="MobiDB-lite"/>
    </source>
</evidence>